<evidence type="ECO:0000256" key="5">
    <source>
        <dbReference type="ARBA" id="ARBA00022989"/>
    </source>
</evidence>
<keyword evidence="2 7" id="KW-0812">Transmembrane</keyword>
<dbReference type="InterPro" id="IPR017871">
    <property type="entry name" value="ABC_transporter-like_CS"/>
</dbReference>
<dbReference type="InterPro" id="IPR027417">
    <property type="entry name" value="P-loop_NTPase"/>
</dbReference>
<evidence type="ECO:0000259" key="9">
    <source>
        <dbReference type="PROSITE" id="PS50929"/>
    </source>
</evidence>
<evidence type="ECO:0000259" key="8">
    <source>
        <dbReference type="PROSITE" id="PS50893"/>
    </source>
</evidence>
<organism evidence="10 11">
    <name type="scientific">Aquibacillus rhizosphaerae</name>
    <dbReference type="NCBI Taxonomy" id="3051431"/>
    <lineage>
        <taxon>Bacteria</taxon>
        <taxon>Bacillati</taxon>
        <taxon>Bacillota</taxon>
        <taxon>Bacilli</taxon>
        <taxon>Bacillales</taxon>
        <taxon>Bacillaceae</taxon>
        <taxon>Aquibacillus</taxon>
    </lineage>
</organism>
<dbReference type="Proteomes" id="UP001235343">
    <property type="component" value="Unassembled WGS sequence"/>
</dbReference>
<accession>A0ABT7KZL9</accession>
<protein>
    <submittedName>
        <fullName evidence="10">ABC transporter ATP-binding protein</fullName>
    </submittedName>
</protein>
<dbReference type="PANTHER" id="PTHR43394">
    <property type="entry name" value="ATP-DEPENDENT PERMEASE MDL1, MITOCHONDRIAL"/>
    <property type="match status" value="1"/>
</dbReference>
<dbReference type="InterPro" id="IPR011527">
    <property type="entry name" value="ABC1_TM_dom"/>
</dbReference>
<evidence type="ECO:0000256" key="3">
    <source>
        <dbReference type="ARBA" id="ARBA00022741"/>
    </source>
</evidence>
<feature type="transmembrane region" description="Helical" evidence="7">
    <location>
        <begin position="69"/>
        <end position="92"/>
    </location>
</feature>
<dbReference type="InterPro" id="IPR036640">
    <property type="entry name" value="ABC1_TM_sf"/>
</dbReference>
<feature type="transmembrane region" description="Helical" evidence="7">
    <location>
        <begin position="179"/>
        <end position="196"/>
    </location>
</feature>
<evidence type="ECO:0000313" key="10">
    <source>
        <dbReference type="EMBL" id="MDL4838977.1"/>
    </source>
</evidence>
<dbReference type="GO" id="GO:0005524">
    <property type="term" value="F:ATP binding"/>
    <property type="evidence" value="ECO:0007669"/>
    <property type="project" value="UniProtKB-KW"/>
</dbReference>
<dbReference type="EMBL" id="JASTZU010000001">
    <property type="protein sequence ID" value="MDL4838977.1"/>
    <property type="molecule type" value="Genomic_DNA"/>
</dbReference>
<proteinExistence type="predicted"/>
<gene>
    <name evidence="10" type="ORF">QQS35_00615</name>
</gene>
<evidence type="ECO:0000256" key="7">
    <source>
        <dbReference type="SAM" id="Phobius"/>
    </source>
</evidence>
<feature type="domain" description="ABC transporter" evidence="8">
    <location>
        <begin position="355"/>
        <end position="591"/>
    </location>
</feature>
<reference evidence="10 11" key="1">
    <citation type="submission" date="2023-06" db="EMBL/GenBank/DDBJ databases">
        <title>Aquibacillus rhizosphaerae LR5S19.</title>
        <authorList>
            <person name="Sun J.-Q."/>
        </authorList>
    </citation>
    <scope>NUCLEOTIDE SEQUENCE [LARGE SCALE GENOMIC DNA]</scope>
    <source>
        <strain evidence="10 11">LR5S19</strain>
    </source>
</reference>
<dbReference type="Pfam" id="PF00005">
    <property type="entry name" value="ABC_tran"/>
    <property type="match status" value="1"/>
</dbReference>
<feature type="transmembrane region" description="Helical" evidence="7">
    <location>
        <begin position="263"/>
        <end position="285"/>
    </location>
</feature>
<sequence length="597" mass="66509">MKHVIYFLKQIHGHTGKILYVNMLAMMGIGLLDGLAVLLLIPMISLSGIVQLDAEELPFTGVFQYFDSLPISVGLMIVLAIYVCIAVGQNVLQRHLTIRNTIIQQGFLRYLQIKTYDSLLKANWDFFIKKRKSDLIYILSTEIARTNAGTQAFLKLMASFIFTVLQIGLAFWLSPSITSFVLLCGIILIFINRKFLKRSLVLGEKSVELGRSYMAGITDQINGMKDIKSNSLEEPRMDWYRSITKQMQDQQVDFVRVKTTSQAYYKIASAVFIAAFIFVAIQMFAAQATQLTLVVVIFSRLWPRVSGIQSSMETIAMAIPSLKIVQALQKQTSEAKEFDQSMEQHVEPIQIQEGIQCDKASFRYDKQKKVYALQDIDLFIPANKITAIVGKSGAGKSTLIDLLMGINLPETGSITVDGVPLTKERILALRKSLSYVSQDPFLFNTTIRDNLLIVSANATEQEINKALTFASAYDFVQQLPDGLDTVIGDRGIKLSGGERQRIVLARAILRKPSVLVLDEATSALDSENEANIQQAIVHLKGKMTMIVIAHRLSTIRDADQVIVLEKGKVIQQGAFNQLSSTTGAFRMMLGKQEQIGG</sequence>
<evidence type="ECO:0000313" key="11">
    <source>
        <dbReference type="Proteomes" id="UP001235343"/>
    </source>
</evidence>
<dbReference type="InterPro" id="IPR039421">
    <property type="entry name" value="Type_1_exporter"/>
</dbReference>
<keyword evidence="11" id="KW-1185">Reference proteome</keyword>
<dbReference type="InterPro" id="IPR003593">
    <property type="entry name" value="AAA+_ATPase"/>
</dbReference>
<comment type="subcellular location">
    <subcellularLocation>
        <location evidence="1">Cell membrane</location>
        <topology evidence="1">Multi-pass membrane protein</topology>
    </subcellularLocation>
</comment>
<keyword evidence="5 7" id="KW-1133">Transmembrane helix</keyword>
<feature type="transmembrane region" description="Helical" evidence="7">
    <location>
        <begin position="21"/>
        <end position="49"/>
    </location>
</feature>
<dbReference type="SUPFAM" id="SSF90123">
    <property type="entry name" value="ABC transporter transmembrane region"/>
    <property type="match status" value="1"/>
</dbReference>
<dbReference type="PROSITE" id="PS50893">
    <property type="entry name" value="ABC_TRANSPORTER_2"/>
    <property type="match status" value="1"/>
</dbReference>
<name>A0ABT7KZL9_9BACI</name>
<dbReference type="SUPFAM" id="SSF52540">
    <property type="entry name" value="P-loop containing nucleoside triphosphate hydrolases"/>
    <property type="match status" value="1"/>
</dbReference>
<feature type="domain" description="ABC transmembrane type-1" evidence="9">
    <location>
        <begin position="23"/>
        <end position="317"/>
    </location>
</feature>
<comment type="caution">
    <text evidence="10">The sequence shown here is derived from an EMBL/GenBank/DDBJ whole genome shotgun (WGS) entry which is preliminary data.</text>
</comment>
<evidence type="ECO:0000256" key="6">
    <source>
        <dbReference type="ARBA" id="ARBA00023136"/>
    </source>
</evidence>
<keyword evidence="3" id="KW-0547">Nucleotide-binding</keyword>
<evidence type="ECO:0000256" key="1">
    <source>
        <dbReference type="ARBA" id="ARBA00004651"/>
    </source>
</evidence>
<evidence type="ECO:0000256" key="2">
    <source>
        <dbReference type="ARBA" id="ARBA00022692"/>
    </source>
</evidence>
<keyword evidence="6 7" id="KW-0472">Membrane</keyword>
<dbReference type="Gene3D" id="1.20.1560.10">
    <property type="entry name" value="ABC transporter type 1, transmembrane domain"/>
    <property type="match status" value="1"/>
</dbReference>
<dbReference type="InterPro" id="IPR003439">
    <property type="entry name" value="ABC_transporter-like_ATP-bd"/>
</dbReference>
<dbReference type="Pfam" id="PF00664">
    <property type="entry name" value="ABC_membrane"/>
    <property type="match status" value="1"/>
</dbReference>
<dbReference type="RefSeq" id="WP_285929748.1">
    <property type="nucleotide sequence ID" value="NZ_JASTZU010000001.1"/>
</dbReference>
<dbReference type="SMART" id="SM00382">
    <property type="entry name" value="AAA"/>
    <property type="match status" value="1"/>
</dbReference>
<dbReference type="PROSITE" id="PS00211">
    <property type="entry name" value="ABC_TRANSPORTER_1"/>
    <property type="match status" value="1"/>
</dbReference>
<dbReference type="Gene3D" id="3.40.50.300">
    <property type="entry name" value="P-loop containing nucleotide triphosphate hydrolases"/>
    <property type="match status" value="1"/>
</dbReference>
<dbReference type="PANTHER" id="PTHR43394:SF1">
    <property type="entry name" value="ATP-BINDING CASSETTE SUB-FAMILY B MEMBER 10, MITOCHONDRIAL"/>
    <property type="match status" value="1"/>
</dbReference>
<keyword evidence="4 10" id="KW-0067">ATP-binding</keyword>
<dbReference type="PROSITE" id="PS50929">
    <property type="entry name" value="ABC_TM1F"/>
    <property type="match status" value="1"/>
</dbReference>
<evidence type="ECO:0000256" key="4">
    <source>
        <dbReference type="ARBA" id="ARBA00022840"/>
    </source>
</evidence>